<keyword evidence="4" id="KW-1185">Reference proteome</keyword>
<dbReference type="EMBL" id="CP001867">
    <property type="protein sequence ID" value="ADB73481.1"/>
    <property type="molecule type" value="Genomic_DNA"/>
</dbReference>
<keyword evidence="2" id="KW-0472">Membrane</keyword>
<feature type="compositionally biased region" description="Basic and acidic residues" evidence="1">
    <location>
        <begin position="1"/>
        <end position="10"/>
    </location>
</feature>
<feature type="compositionally biased region" description="Low complexity" evidence="1">
    <location>
        <begin position="158"/>
        <end position="173"/>
    </location>
</feature>
<keyword evidence="2" id="KW-1133">Transmembrane helix</keyword>
<reference evidence="3 4" key="1">
    <citation type="journal article" date="2010" name="Stand. Genomic Sci.">
        <title>Complete genome sequence of Geodermatophilus obscurus type strain (G-20).</title>
        <authorList>
            <person name="Ivanova N."/>
            <person name="Sikorski J."/>
            <person name="Jando M."/>
            <person name="Munk C."/>
            <person name="Lapidus A."/>
            <person name="Glavina Del Rio T."/>
            <person name="Copeland A."/>
            <person name="Tice H."/>
            <person name="Cheng J.-F."/>
            <person name="Lucas S."/>
            <person name="Chen F."/>
            <person name="Nolan M."/>
            <person name="Bruce D."/>
            <person name="Goodwin L."/>
            <person name="Pitluck S."/>
            <person name="Mavromatis K."/>
            <person name="Mikhailova N."/>
            <person name="Pati A."/>
            <person name="Chen A."/>
            <person name="Palaniappan K."/>
            <person name="Land M."/>
            <person name="Hauser L."/>
            <person name="Chang Y.-J."/>
            <person name="Jeffries C.D."/>
            <person name="Meincke L."/>
            <person name="Brettin T."/>
            <person name="Detter J.C."/>
            <person name="Detter J.C."/>
            <person name="Rohde M."/>
            <person name="Goeker M."/>
            <person name="Bristow J."/>
            <person name="Eisen J.A."/>
            <person name="Markowitz V."/>
            <person name="Hugenholtz P."/>
            <person name="Kyrpides N.C."/>
            <person name="Klenk H.-P."/>
        </authorList>
    </citation>
    <scope>NUCLEOTIDE SEQUENCE [LARGE SCALE GENOMIC DNA]</scope>
    <source>
        <strain evidence="4">ATCC 25078 / DSM 43160 / JCM 3152 / KCC A-0152 / KCTC 9177 / NBRC 13315 / NRRL B-3577 / G-20</strain>
    </source>
</reference>
<evidence type="ECO:0000313" key="4">
    <source>
        <dbReference type="Proteomes" id="UP000001382"/>
    </source>
</evidence>
<dbReference type="RefSeq" id="WP_012946922.1">
    <property type="nucleotide sequence ID" value="NC_013757.1"/>
</dbReference>
<dbReference type="STRING" id="526225.Gobs_0708"/>
<name>D2S859_GEOOG</name>
<dbReference type="AlphaFoldDB" id="D2S859"/>
<accession>D2S859</accession>
<organism evidence="3 4">
    <name type="scientific">Geodermatophilus obscurus (strain ATCC 25078 / DSM 43160 / JCM 3152 / CCUG 61914 / KCC A-0152 / KCTC 9177 / NBRC 13315 / NRRL B-3577 / G-20)</name>
    <dbReference type="NCBI Taxonomy" id="526225"/>
    <lineage>
        <taxon>Bacteria</taxon>
        <taxon>Bacillati</taxon>
        <taxon>Actinomycetota</taxon>
        <taxon>Actinomycetes</taxon>
        <taxon>Geodermatophilales</taxon>
        <taxon>Geodermatophilaceae</taxon>
        <taxon>Geodermatophilus</taxon>
    </lineage>
</organism>
<feature type="region of interest" description="Disordered" evidence="1">
    <location>
        <begin position="83"/>
        <end position="118"/>
    </location>
</feature>
<protein>
    <submittedName>
        <fullName evidence="3">Uncharacterized protein</fullName>
    </submittedName>
</protein>
<keyword evidence="2" id="KW-0812">Transmembrane</keyword>
<evidence type="ECO:0000256" key="2">
    <source>
        <dbReference type="SAM" id="Phobius"/>
    </source>
</evidence>
<evidence type="ECO:0000313" key="3">
    <source>
        <dbReference type="EMBL" id="ADB73481.1"/>
    </source>
</evidence>
<evidence type="ECO:0000256" key="1">
    <source>
        <dbReference type="SAM" id="MobiDB-lite"/>
    </source>
</evidence>
<dbReference type="Proteomes" id="UP000001382">
    <property type="component" value="Chromosome"/>
</dbReference>
<proteinExistence type="predicted"/>
<dbReference type="KEGG" id="gob:Gobs_0708"/>
<feature type="compositionally biased region" description="Low complexity" evidence="1">
    <location>
        <begin position="220"/>
        <end position="268"/>
    </location>
</feature>
<reference evidence="4" key="2">
    <citation type="submission" date="2010-01" db="EMBL/GenBank/DDBJ databases">
        <title>The complete genome of Geodermatophilus obscurus DSM 43160.</title>
        <authorList>
            <consortium name="US DOE Joint Genome Institute (JGI-PGF)"/>
            <person name="Lucas S."/>
            <person name="Copeland A."/>
            <person name="Lapidus A."/>
            <person name="Glavina del Rio T."/>
            <person name="Dalin E."/>
            <person name="Tice H."/>
            <person name="Bruce D."/>
            <person name="Goodwin L."/>
            <person name="Pitluck S."/>
            <person name="Kyrpides N."/>
            <person name="Mavromatis K."/>
            <person name="Ivanova N."/>
            <person name="Munk A.C."/>
            <person name="Brettin T."/>
            <person name="Detter J.C."/>
            <person name="Han C."/>
            <person name="Larimer F."/>
            <person name="Land M."/>
            <person name="Hauser L."/>
            <person name="Markowitz V."/>
            <person name="Cheng J.-F."/>
            <person name="Hugenholtz P."/>
            <person name="Woyke T."/>
            <person name="Wu D."/>
            <person name="Jando M."/>
            <person name="Schneider S."/>
            <person name="Klenk H.-P."/>
            <person name="Eisen J.A."/>
        </authorList>
    </citation>
    <scope>NUCLEOTIDE SEQUENCE [LARGE SCALE GENOMIC DNA]</scope>
    <source>
        <strain evidence="4">ATCC 25078 / DSM 43160 / JCM 3152 / KCC A-0152 / KCTC 9177 / NBRC 13315 / NRRL B-3577 / G-20</strain>
    </source>
</reference>
<feature type="region of interest" description="Disordered" evidence="1">
    <location>
        <begin position="1"/>
        <end position="22"/>
    </location>
</feature>
<sequence>MTVPRTDPDVRTPASSARERNEGQLSALQISAGALAAVSAAVVASFFGVAGTVIGAAVASVVSTVGAAVYTESMRRTHAGLRRAGSRLVRSPQSPVDRSASDRPPLPAHLDPRRSPPRRRWRRWAMVAATAVAVFGLAMVVVTTVELIGHKPVAALVGGSDQTGGTTLGSLTGATGGDSRQQQAPASPSATPTDGNAPASDSPPTPTSGDESTVTSGGESAAPSARTSSAPNNAPATPTAPAEELPATPAPEQSASTSSEAESNAEPG</sequence>
<feature type="region of interest" description="Disordered" evidence="1">
    <location>
        <begin position="156"/>
        <end position="268"/>
    </location>
</feature>
<feature type="transmembrane region" description="Helical" evidence="2">
    <location>
        <begin position="124"/>
        <end position="145"/>
    </location>
</feature>
<dbReference type="HOGENOM" id="CLU_1037305_0_0_11"/>
<gene>
    <name evidence="3" type="ordered locus">Gobs_0708</name>
</gene>
<feature type="transmembrane region" description="Helical" evidence="2">
    <location>
        <begin position="53"/>
        <end position="73"/>
    </location>
</feature>
<feature type="compositionally biased region" description="Polar residues" evidence="1">
    <location>
        <begin position="179"/>
        <end position="194"/>
    </location>
</feature>